<protein>
    <recommendedName>
        <fullName evidence="7">Cobalt transport protein</fullName>
    </recommendedName>
</protein>
<dbReference type="CDD" id="cd16914">
    <property type="entry name" value="EcfT"/>
    <property type="match status" value="1"/>
</dbReference>
<evidence type="ECO:0000256" key="5">
    <source>
        <dbReference type="SAM" id="Phobius"/>
    </source>
</evidence>
<evidence type="ECO:0000256" key="4">
    <source>
        <dbReference type="ARBA" id="ARBA00023136"/>
    </source>
</evidence>
<accession>X1ABB7</accession>
<gene>
    <name evidence="6" type="ORF">S01H4_13819</name>
</gene>
<evidence type="ECO:0008006" key="7">
    <source>
        <dbReference type="Google" id="ProtNLM"/>
    </source>
</evidence>
<reference evidence="6" key="1">
    <citation type="journal article" date="2014" name="Front. Microbiol.">
        <title>High frequency of phylogenetically diverse reductive dehalogenase-homologous genes in deep subseafloor sedimentary metagenomes.</title>
        <authorList>
            <person name="Kawai M."/>
            <person name="Futagami T."/>
            <person name="Toyoda A."/>
            <person name="Takaki Y."/>
            <person name="Nishi S."/>
            <person name="Hori S."/>
            <person name="Arai W."/>
            <person name="Tsubouchi T."/>
            <person name="Morono Y."/>
            <person name="Uchiyama I."/>
            <person name="Ito T."/>
            <person name="Fujiyama A."/>
            <person name="Inagaki F."/>
            <person name="Takami H."/>
        </authorList>
    </citation>
    <scope>NUCLEOTIDE SEQUENCE</scope>
    <source>
        <strain evidence="6">Expedition CK06-06</strain>
    </source>
</reference>
<sequence>VIDRIISVSVNALIFASNSCLRILNLAVGSSLFSLTTNSNDYLQSLTKIGIPFEIAFTTGLVIYFLPLVISETSEMRLSLETRGVSINRGNFISRLRSFSVLATSILMNFIEKSKYQAIALESRGFNSKKERTYYRKIKFSLFDIFITILILGLIAGICYVFRADLAAFFAGFVRF</sequence>
<feature type="non-terminal residue" evidence="6">
    <location>
        <position position="1"/>
    </location>
</feature>
<dbReference type="InterPro" id="IPR003339">
    <property type="entry name" value="ABC/ECF_trnsptr_transmembrane"/>
</dbReference>
<evidence type="ECO:0000313" key="6">
    <source>
        <dbReference type="EMBL" id="GAG57416.1"/>
    </source>
</evidence>
<proteinExistence type="predicted"/>
<keyword evidence="3 5" id="KW-1133">Transmembrane helix</keyword>
<evidence type="ECO:0000256" key="2">
    <source>
        <dbReference type="ARBA" id="ARBA00022692"/>
    </source>
</evidence>
<dbReference type="AlphaFoldDB" id="X1ABB7"/>
<dbReference type="EMBL" id="BART01006079">
    <property type="protein sequence ID" value="GAG57416.1"/>
    <property type="molecule type" value="Genomic_DNA"/>
</dbReference>
<keyword evidence="2 5" id="KW-0812">Transmembrane</keyword>
<dbReference type="PANTHER" id="PTHR33514:SF13">
    <property type="entry name" value="PROTEIN ABCI12, CHLOROPLASTIC"/>
    <property type="match status" value="1"/>
</dbReference>
<comment type="subcellular location">
    <subcellularLocation>
        <location evidence="1">Membrane</location>
        <topology evidence="1">Multi-pass membrane protein</topology>
    </subcellularLocation>
</comment>
<feature type="transmembrane region" description="Helical" evidence="5">
    <location>
        <begin position="49"/>
        <end position="70"/>
    </location>
</feature>
<dbReference type="Pfam" id="PF02361">
    <property type="entry name" value="CbiQ"/>
    <property type="match status" value="1"/>
</dbReference>
<dbReference type="PANTHER" id="PTHR33514">
    <property type="entry name" value="PROTEIN ABCI12, CHLOROPLASTIC"/>
    <property type="match status" value="1"/>
</dbReference>
<organism evidence="6">
    <name type="scientific">marine sediment metagenome</name>
    <dbReference type="NCBI Taxonomy" id="412755"/>
    <lineage>
        <taxon>unclassified sequences</taxon>
        <taxon>metagenomes</taxon>
        <taxon>ecological metagenomes</taxon>
    </lineage>
</organism>
<evidence type="ECO:0000256" key="1">
    <source>
        <dbReference type="ARBA" id="ARBA00004141"/>
    </source>
</evidence>
<evidence type="ECO:0000256" key="3">
    <source>
        <dbReference type="ARBA" id="ARBA00022989"/>
    </source>
</evidence>
<feature type="transmembrane region" description="Helical" evidence="5">
    <location>
        <begin position="12"/>
        <end position="37"/>
    </location>
</feature>
<keyword evidence="4 5" id="KW-0472">Membrane</keyword>
<name>X1ABB7_9ZZZZ</name>
<feature type="transmembrane region" description="Helical" evidence="5">
    <location>
        <begin position="140"/>
        <end position="163"/>
    </location>
</feature>
<dbReference type="GO" id="GO:0005886">
    <property type="term" value="C:plasma membrane"/>
    <property type="evidence" value="ECO:0007669"/>
    <property type="project" value="TreeGrafter"/>
</dbReference>
<comment type="caution">
    <text evidence="6">The sequence shown here is derived from an EMBL/GenBank/DDBJ whole genome shotgun (WGS) entry which is preliminary data.</text>
</comment>